<evidence type="ECO:0000313" key="2">
    <source>
        <dbReference type="Proteomes" id="UP001165302"/>
    </source>
</evidence>
<keyword evidence="2" id="KW-1185">Reference proteome</keyword>
<proteinExistence type="predicted"/>
<evidence type="ECO:0000313" key="1">
    <source>
        <dbReference type="EMBL" id="MCA5005479.1"/>
    </source>
</evidence>
<dbReference type="RefSeq" id="WP_225553252.1">
    <property type="nucleotide sequence ID" value="NZ_JADEYP010000016.1"/>
</dbReference>
<dbReference type="InterPro" id="IPR024524">
    <property type="entry name" value="DUF3800"/>
</dbReference>
<reference evidence="1" key="1">
    <citation type="submission" date="2020-10" db="EMBL/GenBank/DDBJ databases">
        <authorList>
            <person name="Lu T."/>
            <person name="Wang Q."/>
            <person name="Han X."/>
        </authorList>
    </citation>
    <scope>NUCLEOTIDE SEQUENCE</scope>
    <source>
        <strain evidence="1">WQ 366</strain>
    </source>
</reference>
<gene>
    <name evidence="1" type="ORF">IPZ78_09970</name>
</gene>
<protein>
    <submittedName>
        <fullName evidence="1">DUF3800 domain-containing protein</fullName>
    </submittedName>
</protein>
<dbReference type="Proteomes" id="UP001165302">
    <property type="component" value="Unassembled WGS sequence"/>
</dbReference>
<comment type="caution">
    <text evidence="1">The sequence shown here is derived from an EMBL/GenBank/DDBJ whole genome shotgun (WGS) entry which is preliminary data.</text>
</comment>
<name>A0ABS7Z5Q4_9SPHI</name>
<organism evidence="1 2">
    <name type="scientific">Sphingobacterium bovistauri</name>
    <dbReference type="NCBI Taxonomy" id="2781959"/>
    <lineage>
        <taxon>Bacteria</taxon>
        <taxon>Pseudomonadati</taxon>
        <taxon>Bacteroidota</taxon>
        <taxon>Sphingobacteriia</taxon>
        <taxon>Sphingobacteriales</taxon>
        <taxon>Sphingobacteriaceae</taxon>
        <taxon>Sphingobacterium</taxon>
    </lineage>
</organism>
<dbReference type="Pfam" id="PF12686">
    <property type="entry name" value="DUF3800"/>
    <property type="match status" value="1"/>
</dbReference>
<sequence length="251" mass="29623">MYVDESGDVGVNNSPTRYFILSAIVIHELRWKQTLESLVEFRKFLRDTKGLKLREEIHCTELINKPGKLIRIKRNDRLDIIKKCIDWLNLQPDLNVFSVVIDKNNRNDDIFELAWNTLIMRFENTISNKNFRGPSNTDDRGMILSDNTEGTKLRRLVRKMRHYNTIPNKTEIYNSGYRNIKINSVIENPVLRDSQYSFLHQMNDVLAYCIKQKYQSNTYMKKKGGDKFYKRLDNVTVKMVTSKNNYGIVEI</sequence>
<accession>A0ABS7Z5Q4</accession>
<dbReference type="EMBL" id="JADEYP010000016">
    <property type="protein sequence ID" value="MCA5005479.1"/>
    <property type="molecule type" value="Genomic_DNA"/>
</dbReference>